<dbReference type="AlphaFoldDB" id="A0AA38IUE0"/>
<dbReference type="InterPro" id="IPR012677">
    <property type="entry name" value="Nucleotide-bd_a/b_plait_sf"/>
</dbReference>
<dbReference type="Gene3D" id="2.60.40.10">
    <property type="entry name" value="Immunoglobulins"/>
    <property type="match status" value="1"/>
</dbReference>
<keyword evidence="7" id="KW-1185">Reference proteome</keyword>
<keyword evidence="3" id="KW-0472">Membrane</keyword>
<dbReference type="SUPFAM" id="SSF48726">
    <property type="entry name" value="Immunoglobulin"/>
    <property type="match status" value="1"/>
</dbReference>
<dbReference type="EMBL" id="JALNTZ010000002">
    <property type="protein sequence ID" value="KAJ3663707.1"/>
    <property type="molecule type" value="Genomic_DNA"/>
</dbReference>
<keyword evidence="1 2" id="KW-0694">RNA-binding</keyword>
<dbReference type="InterPro" id="IPR000504">
    <property type="entry name" value="RRM_dom"/>
</dbReference>
<dbReference type="InterPro" id="IPR013783">
    <property type="entry name" value="Ig-like_fold"/>
</dbReference>
<dbReference type="PANTHER" id="PTHR21261:SF15">
    <property type="entry name" value="BEATEN PATH IIIA, ISOFORM D-RELATED"/>
    <property type="match status" value="1"/>
</dbReference>
<feature type="domain" description="Ig-like" evidence="5">
    <location>
        <begin position="279"/>
        <end position="382"/>
    </location>
</feature>
<dbReference type="PROSITE" id="PS50102">
    <property type="entry name" value="RRM"/>
    <property type="match status" value="1"/>
</dbReference>
<dbReference type="SMART" id="SM00360">
    <property type="entry name" value="RRM"/>
    <property type="match status" value="3"/>
</dbReference>
<dbReference type="SUPFAM" id="SSF54928">
    <property type="entry name" value="RNA-binding domain, RBD"/>
    <property type="match status" value="2"/>
</dbReference>
<comment type="caution">
    <text evidence="6">The sequence shown here is derived from an EMBL/GenBank/DDBJ whole genome shotgun (WGS) entry which is preliminary data.</text>
</comment>
<dbReference type="PANTHER" id="PTHR21261">
    <property type="entry name" value="BEAT PROTEIN"/>
    <property type="match status" value="1"/>
</dbReference>
<dbReference type="InterPro" id="IPR013106">
    <property type="entry name" value="Ig_V-set"/>
</dbReference>
<feature type="transmembrane region" description="Helical" evidence="3">
    <location>
        <begin position="517"/>
        <end position="538"/>
    </location>
</feature>
<dbReference type="PROSITE" id="PS50835">
    <property type="entry name" value="IG_LIKE"/>
    <property type="match status" value="1"/>
</dbReference>
<evidence type="ECO:0000256" key="1">
    <source>
        <dbReference type="ARBA" id="ARBA00022884"/>
    </source>
</evidence>
<organism evidence="6 7">
    <name type="scientific">Zophobas morio</name>
    <dbReference type="NCBI Taxonomy" id="2755281"/>
    <lineage>
        <taxon>Eukaryota</taxon>
        <taxon>Metazoa</taxon>
        <taxon>Ecdysozoa</taxon>
        <taxon>Arthropoda</taxon>
        <taxon>Hexapoda</taxon>
        <taxon>Insecta</taxon>
        <taxon>Pterygota</taxon>
        <taxon>Neoptera</taxon>
        <taxon>Endopterygota</taxon>
        <taxon>Coleoptera</taxon>
        <taxon>Polyphaga</taxon>
        <taxon>Cucujiformia</taxon>
        <taxon>Tenebrionidae</taxon>
        <taxon>Zophobas</taxon>
    </lineage>
</organism>
<gene>
    <name evidence="6" type="ORF">Zmor_007936</name>
</gene>
<dbReference type="Proteomes" id="UP001168821">
    <property type="component" value="Unassembled WGS sequence"/>
</dbReference>
<dbReference type="SMART" id="SM00409">
    <property type="entry name" value="IG"/>
    <property type="match status" value="1"/>
</dbReference>
<evidence type="ECO:0000313" key="7">
    <source>
        <dbReference type="Proteomes" id="UP001168821"/>
    </source>
</evidence>
<sequence>MELQVTYRSELELLTCKSPTSELKYRVFQIYGQKYVKLLNPTGDPEPSTEVFVSNIPRSISVDSLFKFFARCGDIYQIRLLMDFSGCNRGKCFVQYQRVRASREAICCLHDEHIDEEHRIVVKLSLNNNRLILKSIPEWVSEQFVRDVVVRVMGEGLTGIAIKKSRVPYKNYCFCTYRDHQFAIMAHKKSWPFLNVAGMVIDVHWAVPKLLRYSTNLYFTNFSPDLTKKDLFDALIGIIDAKTLVQFRISSKFYGYITFVNYQEMVKAETRLKTKCASPNVSLTVPPAAKISDTVTLGCKLDSSEGTLQEVKWFKDGTAIFRYKPTEVPPGKSFNVPGINLELDKCDSSQIVISNVQSNDTGVYGCEVSTEVPFFRSSLQTAFMYVLDVPEESPSVRYYIRNSDIRAECASPASDPPINITWVVNNSKTFKGTDTYISTHTNATGNHPRMTLSVLELPYYGSYNYRRAKIRCVANLFHLYHKEAEFVAYSTENFDKLEFEKKETPYTENASQPLLELIFVIYMLAAVIALGVLYWYVLYKS</sequence>
<dbReference type="InterPro" id="IPR035979">
    <property type="entry name" value="RBD_domain_sf"/>
</dbReference>
<keyword evidence="3" id="KW-0812">Transmembrane</keyword>
<evidence type="ECO:0000256" key="3">
    <source>
        <dbReference type="SAM" id="Phobius"/>
    </source>
</evidence>
<evidence type="ECO:0000259" key="4">
    <source>
        <dbReference type="PROSITE" id="PS50102"/>
    </source>
</evidence>
<proteinExistence type="predicted"/>
<dbReference type="Gene3D" id="3.30.70.330">
    <property type="match status" value="1"/>
</dbReference>
<feature type="domain" description="RRM" evidence="4">
    <location>
        <begin position="49"/>
        <end position="127"/>
    </location>
</feature>
<dbReference type="InterPro" id="IPR003599">
    <property type="entry name" value="Ig_sub"/>
</dbReference>
<dbReference type="GO" id="GO:0003723">
    <property type="term" value="F:RNA binding"/>
    <property type="evidence" value="ECO:0007669"/>
    <property type="project" value="UniProtKB-UniRule"/>
</dbReference>
<evidence type="ECO:0000259" key="5">
    <source>
        <dbReference type="PROSITE" id="PS50835"/>
    </source>
</evidence>
<dbReference type="CDD" id="cd00590">
    <property type="entry name" value="RRM_SF"/>
    <property type="match status" value="1"/>
</dbReference>
<reference evidence="6" key="1">
    <citation type="journal article" date="2023" name="G3 (Bethesda)">
        <title>Whole genome assemblies of Zophobas morio and Tenebrio molitor.</title>
        <authorList>
            <person name="Kaur S."/>
            <person name="Stinson S.A."/>
            <person name="diCenzo G.C."/>
        </authorList>
    </citation>
    <scope>NUCLEOTIDE SEQUENCE</scope>
    <source>
        <strain evidence="6">QUZm001</strain>
    </source>
</reference>
<name>A0AA38IUE0_9CUCU</name>
<dbReference type="Pfam" id="PF00076">
    <property type="entry name" value="RRM_1"/>
    <property type="match status" value="1"/>
</dbReference>
<dbReference type="InterPro" id="IPR036179">
    <property type="entry name" value="Ig-like_dom_sf"/>
</dbReference>
<evidence type="ECO:0000256" key="2">
    <source>
        <dbReference type="PROSITE-ProRule" id="PRU00176"/>
    </source>
</evidence>
<evidence type="ECO:0008006" key="8">
    <source>
        <dbReference type="Google" id="ProtNLM"/>
    </source>
</evidence>
<protein>
    <recommendedName>
        <fullName evidence="8">Ig-like domain-containing protein</fullName>
    </recommendedName>
</protein>
<evidence type="ECO:0000313" key="6">
    <source>
        <dbReference type="EMBL" id="KAJ3663707.1"/>
    </source>
</evidence>
<dbReference type="Pfam" id="PF07686">
    <property type="entry name" value="V-set"/>
    <property type="match status" value="1"/>
</dbReference>
<accession>A0AA38IUE0</accession>
<dbReference type="InterPro" id="IPR007110">
    <property type="entry name" value="Ig-like_dom"/>
</dbReference>
<keyword evidence="3" id="KW-1133">Transmembrane helix</keyword>